<dbReference type="RefSeq" id="WP_188458085.1">
    <property type="nucleotide sequence ID" value="NZ_BMGM01000004.1"/>
</dbReference>
<dbReference type="EMBL" id="BMGM01000004">
    <property type="protein sequence ID" value="GGE32424.1"/>
    <property type="molecule type" value="Genomic_DNA"/>
</dbReference>
<dbReference type="Pfam" id="PF13522">
    <property type="entry name" value="GATase_6"/>
    <property type="match status" value="1"/>
</dbReference>
<evidence type="ECO:0000313" key="10">
    <source>
        <dbReference type="Proteomes" id="UP000599179"/>
    </source>
</evidence>
<dbReference type="SUPFAM" id="SSF56235">
    <property type="entry name" value="N-terminal nucleophile aminohydrolases (Ntn hydrolases)"/>
    <property type="match status" value="1"/>
</dbReference>
<dbReference type="PANTHER" id="PTHR43284">
    <property type="entry name" value="ASPARAGINE SYNTHETASE (GLUTAMINE-HYDROLYZING)"/>
    <property type="match status" value="1"/>
</dbReference>
<dbReference type="InterPro" id="IPR029055">
    <property type="entry name" value="Ntn_hydrolases_N"/>
</dbReference>
<reference evidence="10" key="1">
    <citation type="journal article" date="2019" name="Int. J. Syst. Evol. Microbiol.">
        <title>The Global Catalogue of Microorganisms (GCM) 10K type strain sequencing project: providing services to taxonomists for standard genome sequencing and annotation.</title>
        <authorList>
            <consortium name="The Broad Institute Genomics Platform"/>
            <consortium name="The Broad Institute Genome Sequencing Center for Infectious Disease"/>
            <person name="Wu L."/>
            <person name="Ma J."/>
        </authorList>
    </citation>
    <scope>NUCLEOTIDE SEQUENCE [LARGE SCALE GENOMIC DNA]</scope>
    <source>
        <strain evidence="10">CGMCC 1.12931</strain>
    </source>
</reference>
<feature type="domain" description="Glutamine amidotransferase type-2" evidence="8">
    <location>
        <begin position="2"/>
        <end position="209"/>
    </location>
</feature>
<dbReference type="EC" id="6.3.5.4" evidence="3"/>
<evidence type="ECO:0000256" key="2">
    <source>
        <dbReference type="ARBA" id="ARBA00005752"/>
    </source>
</evidence>
<dbReference type="PIRSF" id="PIRSF001589">
    <property type="entry name" value="Asn_synthetase_glu-h"/>
    <property type="match status" value="1"/>
</dbReference>
<dbReference type="InterPro" id="IPR033738">
    <property type="entry name" value="AsnB_N"/>
</dbReference>
<comment type="similarity">
    <text evidence="2">Belongs to the asparagine synthetase family.</text>
</comment>
<comment type="pathway">
    <text evidence="1">Amino-acid biosynthesis; L-asparagine biosynthesis; L-asparagine from L-aspartate (L-Gln route): step 1/1.</text>
</comment>
<dbReference type="InterPro" id="IPR017932">
    <property type="entry name" value="GATase_2_dom"/>
</dbReference>
<dbReference type="PROSITE" id="PS51278">
    <property type="entry name" value="GATASE_TYPE_2"/>
    <property type="match status" value="1"/>
</dbReference>
<dbReference type="NCBIfam" id="TIGR01536">
    <property type="entry name" value="asn_synth_AEB"/>
    <property type="match status" value="1"/>
</dbReference>
<dbReference type="CDD" id="cd00712">
    <property type="entry name" value="AsnB"/>
    <property type="match status" value="1"/>
</dbReference>
<dbReference type="PANTHER" id="PTHR43284:SF1">
    <property type="entry name" value="ASPARAGINE SYNTHETASE"/>
    <property type="match status" value="1"/>
</dbReference>
<keyword evidence="6" id="KW-0315">Glutamine amidotransferase</keyword>
<dbReference type="Gene3D" id="3.60.20.10">
    <property type="entry name" value="Glutamine Phosphoribosylpyrophosphate, subunit 1, domain 1"/>
    <property type="match status" value="1"/>
</dbReference>
<dbReference type="Proteomes" id="UP000599179">
    <property type="component" value="Unassembled WGS sequence"/>
</dbReference>
<evidence type="ECO:0000259" key="8">
    <source>
        <dbReference type="PROSITE" id="PS51278"/>
    </source>
</evidence>
<dbReference type="SUPFAM" id="SSF52402">
    <property type="entry name" value="Adenine nucleotide alpha hydrolases-like"/>
    <property type="match status" value="1"/>
</dbReference>
<protein>
    <recommendedName>
        <fullName evidence="3">asparagine synthase (glutamine-hydrolyzing)</fullName>
        <ecNumber evidence="3">6.3.5.4</ecNumber>
    </recommendedName>
</protein>
<evidence type="ECO:0000256" key="1">
    <source>
        <dbReference type="ARBA" id="ARBA00005187"/>
    </source>
</evidence>
<dbReference type="InterPro" id="IPR014729">
    <property type="entry name" value="Rossmann-like_a/b/a_fold"/>
</dbReference>
<organism evidence="9 10">
    <name type="scientific">Psychroflexus planctonicus</name>
    <dbReference type="NCBI Taxonomy" id="1526575"/>
    <lineage>
        <taxon>Bacteria</taxon>
        <taxon>Pseudomonadati</taxon>
        <taxon>Bacteroidota</taxon>
        <taxon>Flavobacteriia</taxon>
        <taxon>Flavobacteriales</taxon>
        <taxon>Flavobacteriaceae</taxon>
        <taxon>Psychroflexus</taxon>
    </lineage>
</organism>
<dbReference type="Gene3D" id="3.40.50.620">
    <property type="entry name" value="HUPs"/>
    <property type="match status" value="1"/>
</dbReference>
<keyword evidence="10" id="KW-1185">Reference proteome</keyword>
<dbReference type="Pfam" id="PF00733">
    <property type="entry name" value="Asn_synthase"/>
    <property type="match status" value="1"/>
</dbReference>
<comment type="caution">
    <text evidence="9">The sequence shown here is derived from an EMBL/GenBank/DDBJ whole genome shotgun (WGS) entry which is preliminary data.</text>
</comment>
<evidence type="ECO:0000256" key="6">
    <source>
        <dbReference type="ARBA" id="ARBA00022962"/>
    </source>
</evidence>
<gene>
    <name evidence="9" type="ORF">GCM10010832_10870</name>
</gene>
<proteinExistence type="inferred from homology"/>
<dbReference type="CDD" id="cd01991">
    <property type="entry name" value="Asn_synthase_B_C"/>
    <property type="match status" value="1"/>
</dbReference>
<evidence type="ECO:0000256" key="3">
    <source>
        <dbReference type="ARBA" id="ARBA00012737"/>
    </source>
</evidence>
<evidence type="ECO:0000256" key="5">
    <source>
        <dbReference type="ARBA" id="ARBA00022840"/>
    </source>
</evidence>
<dbReference type="InterPro" id="IPR001962">
    <property type="entry name" value="Asn_synthase"/>
</dbReference>
<sequence>MCGISGIIGQKANKENITKMTKALYHRGNDAIQQWIEDDVALGHNRLSIIDLQEASNQPFQKENSHWVLVYNGEIYNYIELRNELIQKGCTFTTQSDTEVLYQAFLQWGEACLERFNGMFAFAFWNTETKELLAARDRFGVKPFYYYHDEENFIFASEIKAIRKLIKTNLNEKLLANYLAFGSYGMLQESFFEEINQLPGGHFIKLKKSDIEIKQWYDFVSRTNKKILELQYITENEAKEAYKLLLHDSIQLRFRSDVPVGFTLSGGVDSSLLLALVNQREEAKDIKAFTFYTNDERYDELPWVEQMVTKTKTQLEKVLLTADEVKERHQQLSKIQDEPYGGVPTIAYAKVFETMAKQGIKVILDGQGMDEAWAGYDYYQNNSNSTIQGQTNASPFKTNVLVESFLAKAEKPTYPKPFDDDLLNKQYRDLFYTKITRALRFNDRVSMASTTELREPFLDYRLVEYAFSLPTKMKIRNNQGKYLLREILSDYSKNLAFAPKRPLQTPQREWLAEDLSAMVENAIISIKKSNLAVLFDTQQLQKEWKKYQQGEQDSSFHIWQWISVSKLGFNEK</sequence>
<comment type="catalytic activity">
    <reaction evidence="7">
        <text>L-aspartate + L-glutamine + ATP + H2O = L-asparagine + L-glutamate + AMP + diphosphate + H(+)</text>
        <dbReference type="Rhea" id="RHEA:12228"/>
        <dbReference type="ChEBI" id="CHEBI:15377"/>
        <dbReference type="ChEBI" id="CHEBI:15378"/>
        <dbReference type="ChEBI" id="CHEBI:29985"/>
        <dbReference type="ChEBI" id="CHEBI:29991"/>
        <dbReference type="ChEBI" id="CHEBI:30616"/>
        <dbReference type="ChEBI" id="CHEBI:33019"/>
        <dbReference type="ChEBI" id="CHEBI:58048"/>
        <dbReference type="ChEBI" id="CHEBI:58359"/>
        <dbReference type="ChEBI" id="CHEBI:456215"/>
        <dbReference type="EC" id="6.3.5.4"/>
    </reaction>
</comment>
<evidence type="ECO:0000313" key="9">
    <source>
        <dbReference type="EMBL" id="GGE32424.1"/>
    </source>
</evidence>
<evidence type="ECO:0000256" key="7">
    <source>
        <dbReference type="ARBA" id="ARBA00048741"/>
    </source>
</evidence>
<name>A0ABQ1SG53_9FLAO</name>
<dbReference type="InterPro" id="IPR051786">
    <property type="entry name" value="ASN_synthetase/amidase"/>
</dbReference>
<evidence type="ECO:0000256" key="4">
    <source>
        <dbReference type="ARBA" id="ARBA00022741"/>
    </source>
</evidence>
<accession>A0ABQ1SG53</accession>
<dbReference type="InterPro" id="IPR006426">
    <property type="entry name" value="Asn_synth_AEB"/>
</dbReference>
<keyword evidence="5" id="KW-0067">ATP-binding</keyword>
<keyword evidence="4" id="KW-0547">Nucleotide-binding</keyword>